<proteinExistence type="predicted"/>
<feature type="compositionally biased region" description="Basic residues" evidence="1">
    <location>
        <begin position="270"/>
        <end position="289"/>
    </location>
</feature>
<keyword evidence="3" id="KW-1185">Reference proteome</keyword>
<feature type="compositionally biased region" description="Basic and acidic residues" evidence="1">
    <location>
        <begin position="322"/>
        <end position="331"/>
    </location>
</feature>
<feature type="region of interest" description="Disordered" evidence="1">
    <location>
        <begin position="240"/>
        <end position="331"/>
    </location>
</feature>
<feature type="compositionally biased region" description="Acidic residues" evidence="1">
    <location>
        <begin position="245"/>
        <end position="254"/>
    </location>
</feature>
<dbReference type="Proteomes" id="UP001157938">
    <property type="component" value="Unassembled WGS sequence"/>
</dbReference>
<name>A0ABN8CHS4_9STRA</name>
<reference evidence="2 3" key="1">
    <citation type="submission" date="2021-11" db="EMBL/GenBank/DDBJ databases">
        <authorList>
            <person name="Islam A."/>
            <person name="Islam S."/>
            <person name="Flora M.S."/>
            <person name="Rahman M."/>
            <person name="Ziaur R.M."/>
            <person name="Epstein J.H."/>
            <person name="Hassan M."/>
            <person name="Klassen M."/>
            <person name="Woodard K."/>
            <person name="Webb A."/>
            <person name="Webby R.J."/>
            <person name="El Zowalaty M.E."/>
        </authorList>
    </citation>
    <scope>NUCLEOTIDE SEQUENCE [LARGE SCALE GENOMIC DNA]</scope>
    <source>
        <strain evidence="2">Pf1</strain>
    </source>
</reference>
<evidence type="ECO:0000256" key="1">
    <source>
        <dbReference type="SAM" id="MobiDB-lite"/>
    </source>
</evidence>
<gene>
    <name evidence="2" type="ORF">PFR001_LOCUS8600</name>
</gene>
<sequence length="331" mass="38328">MMIYMCQYVVDQINWSYDTDSLPWQFGRPQFWLGQLFAVVAILLKDFFYAVYRRRFVPEYIDLVKESQDEKSLISREKLAEYKPRQVNYLNPELAGMIDYEDRRVHESVPVRFTAPGRSKLYTGFAFDQPANIVNWILTGTNNNGGQDCRKSINADVRNAILNSNDPVFFENQRYQPFCGYGSSFPGYLLPTDRKRWSDRSGKTSAQVIPLAGLELNLDVPWCDADGWVYENDFAFFPSTPSNADDTEEDDEDLSVSPADMRSSTNVLSSRKKNKKKKVKKPRPHHGLVRRREWKLSEEYKTQEEARRSSNFSNISAVQVDDEARQSKLST</sequence>
<accession>A0ABN8CHS4</accession>
<evidence type="ECO:0000313" key="3">
    <source>
        <dbReference type="Proteomes" id="UP001157938"/>
    </source>
</evidence>
<comment type="caution">
    <text evidence="2">The sequence shown here is derived from an EMBL/GenBank/DDBJ whole genome shotgun (WGS) entry which is preliminary data.</text>
</comment>
<feature type="compositionally biased region" description="Basic and acidic residues" evidence="1">
    <location>
        <begin position="290"/>
        <end position="308"/>
    </location>
</feature>
<protein>
    <submittedName>
        <fullName evidence="2">Uncharacterized protein</fullName>
    </submittedName>
</protein>
<dbReference type="EMBL" id="CAKLBC010001741">
    <property type="protein sequence ID" value="CAH0493470.1"/>
    <property type="molecule type" value="Genomic_DNA"/>
</dbReference>
<evidence type="ECO:0000313" key="2">
    <source>
        <dbReference type="EMBL" id="CAH0493470.1"/>
    </source>
</evidence>
<organism evidence="2 3">
    <name type="scientific">Peronospora farinosa</name>
    <dbReference type="NCBI Taxonomy" id="134698"/>
    <lineage>
        <taxon>Eukaryota</taxon>
        <taxon>Sar</taxon>
        <taxon>Stramenopiles</taxon>
        <taxon>Oomycota</taxon>
        <taxon>Peronosporomycetes</taxon>
        <taxon>Peronosporales</taxon>
        <taxon>Peronosporaceae</taxon>
        <taxon>Peronospora</taxon>
    </lineage>
</organism>